<protein>
    <recommendedName>
        <fullName evidence="1">DUF8052 domain-containing protein</fullName>
    </recommendedName>
</protein>
<dbReference type="InterPro" id="IPR058365">
    <property type="entry name" value="DUF8052"/>
</dbReference>
<name>A0A6I6EU76_9CLOT</name>
<accession>A0A6I6EU76</accession>
<keyword evidence="3" id="KW-1185">Reference proteome</keyword>
<organism evidence="2 3">
    <name type="scientific">Clostridium bovifaecis</name>
    <dbReference type="NCBI Taxonomy" id="2184719"/>
    <lineage>
        <taxon>Bacteria</taxon>
        <taxon>Bacillati</taxon>
        <taxon>Bacillota</taxon>
        <taxon>Clostridia</taxon>
        <taxon>Eubacteriales</taxon>
        <taxon>Clostridiaceae</taxon>
        <taxon>Clostridium</taxon>
    </lineage>
</organism>
<proteinExistence type="predicted"/>
<dbReference type="Proteomes" id="UP000422764">
    <property type="component" value="Chromosome"/>
</dbReference>
<sequence>MSSIITFIISSNNNPDYDTIKAIQRFKYHKSFALGFKGWVNVRLIFVNPETQDILASLEGGKEKSFYLKIIN</sequence>
<evidence type="ECO:0000313" key="3">
    <source>
        <dbReference type="Proteomes" id="UP000422764"/>
    </source>
</evidence>
<feature type="domain" description="DUF8052" evidence="1">
    <location>
        <begin position="1"/>
        <end position="67"/>
    </location>
</feature>
<gene>
    <name evidence="2" type="ORF">GOM49_12895</name>
</gene>
<evidence type="ECO:0000313" key="2">
    <source>
        <dbReference type="EMBL" id="QGU95870.1"/>
    </source>
</evidence>
<dbReference type="EMBL" id="CP046522">
    <property type="protein sequence ID" value="QGU95870.1"/>
    <property type="molecule type" value="Genomic_DNA"/>
</dbReference>
<reference evidence="2 3" key="1">
    <citation type="submission" date="2019-12" db="EMBL/GenBank/DDBJ databases">
        <title>Genome sequenceing of Clostridium bovifaecis.</title>
        <authorList>
            <person name="Yao Y."/>
        </authorList>
    </citation>
    <scope>NUCLEOTIDE SEQUENCE [LARGE SCALE GENOMIC DNA]</scope>
    <source>
        <strain evidence="2 3">BXX</strain>
    </source>
</reference>
<dbReference type="Pfam" id="PF26226">
    <property type="entry name" value="DUF8052"/>
    <property type="match status" value="1"/>
</dbReference>
<evidence type="ECO:0000259" key="1">
    <source>
        <dbReference type="Pfam" id="PF26226"/>
    </source>
</evidence>
<dbReference type="AlphaFoldDB" id="A0A6I6EU76"/>